<sequence length="48" mass="5472">MEFNGCRMNEVSDPVDFEFYYRGRSLPPSPVPVLTTNVCCDLEDILSD</sequence>
<reference evidence="1" key="1">
    <citation type="submission" date="2022-03" db="EMBL/GenBank/DDBJ databases">
        <authorList>
            <person name="Lindestad O."/>
        </authorList>
    </citation>
    <scope>NUCLEOTIDE SEQUENCE</scope>
</reference>
<dbReference type="EMBL" id="CAKXAJ010003719">
    <property type="protein sequence ID" value="CAH2208492.1"/>
    <property type="molecule type" value="Genomic_DNA"/>
</dbReference>
<dbReference type="OrthoDB" id="6909071at2759"/>
<gene>
    <name evidence="1" type="primary">jg508</name>
    <name evidence="1" type="ORF">PAEG_LOCUS1100</name>
</gene>
<keyword evidence="2" id="KW-1185">Reference proteome</keyword>
<dbReference type="AlphaFoldDB" id="A0A8S4QJT0"/>
<protein>
    <submittedName>
        <fullName evidence="1">Jg508 protein</fullName>
    </submittedName>
</protein>
<proteinExistence type="predicted"/>
<dbReference type="Proteomes" id="UP000838756">
    <property type="component" value="Unassembled WGS sequence"/>
</dbReference>
<name>A0A8S4QJT0_9NEOP</name>
<evidence type="ECO:0000313" key="2">
    <source>
        <dbReference type="Proteomes" id="UP000838756"/>
    </source>
</evidence>
<feature type="non-terminal residue" evidence="1">
    <location>
        <position position="48"/>
    </location>
</feature>
<comment type="caution">
    <text evidence="1">The sequence shown here is derived from an EMBL/GenBank/DDBJ whole genome shotgun (WGS) entry which is preliminary data.</text>
</comment>
<organism evidence="1 2">
    <name type="scientific">Pararge aegeria aegeria</name>
    <dbReference type="NCBI Taxonomy" id="348720"/>
    <lineage>
        <taxon>Eukaryota</taxon>
        <taxon>Metazoa</taxon>
        <taxon>Ecdysozoa</taxon>
        <taxon>Arthropoda</taxon>
        <taxon>Hexapoda</taxon>
        <taxon>Insecta</taxon>
        <taxon>Pterygota</taxon>
        <taxon>Neoptera</taxon>
        <taxon>Endopterygota</taxon>
        <taxon>Lepidoptera</taxon>
        <taxon>Glossata</taxon>
        <taxon>Ditrysia</taxon>
        <taxon>Papilionoidea</taxon>
        <taxon>Nymphalidae</taxon>
        <taxon>Satyrinae</taxon>
        <taxon>Satyrini</taxon>
        <taxon>Parargina</taxon>
        <taxon>Pararge</taxon>
    </lineage>
</organism>
<evidence type="ECO:0000313" key="1">
    <source>
        <dbReference type="EMBL" id="CAH2208492.1"/>
    </source>
</evidence>
<accession>A0A8S4QJT0</accession>